<dbReference type="Pfam" id="PF06722">
    <property type="entry name" value="EryCIII-like_C"/>
    <property type="match status" value="1"/>
</dbReference>
<accession>A0A1C6SLG7</accession>
<keyword evidence="7" id="KW-1185">Reference proteome</keyword>
<evidence type="ECO:0000256" key="1">
    <source>
        <dbReference type="ARBA" id="ARBA00006962"/>
    </source>
</evidence>
<evidence type="ECO:0000256" key="3">
    <source>
        <dbReference type="ARBA" id="ARBA00022679"/>
    </source>
</evidence>
<feature type="domain" description="Erythromycin biosynthesis protein CIII-like C-terminal" evidence="4">
    <location>
        <begin position="247"/>
        <end position="389"/>
    </location>
</feature>
<dbReference type="InterPro" id="IPR002213">
    <property type="entry name" value="UDP_glucos_trans"/>
</dbReference>
<dbReference type="EMBL" id="FMHU01000002">
    <property type="protein sequence ID" value="SCL30227.1"/>
    <property type="molecule type" value="Genomic_DNA"/>
</dbReference>
<dbReference type="InterPro" id="IPR010610">
    <property type="entry name" value="EryCIII-like_C"/>
</dbReference>
<feature type="domain" description="Erythromycin biosynthesis protein CIII-like N-terminal" evidence="5">
    <location>
        <begin position="22"/>
        <end position="231"/>
    </location>
</feature>
<comment type="similarity">
    <text evidence="1">Belongs to the glycosyltransferase 28 family.</text>
</comment>
<evidence type="ECO:0000256" key="2">
    <source>
        <dbReference type="ARBA" id="ARBA00022676"/>
    </source>
</evidence>
<dbReference type="GO" id="GO:0017000">
    <property type="term" value="P:antibiotic biosynthetic process"/>
    <property type="evidence" value="ECO:0007669"/>
    <property type="project" value="UniProtKB-ARBA"/>
</dbReference>
<name>A0A1C6SLG7_9ACTN</name>
<dbReference type="AlphaFoldDB" id="A0A1C6SLG7"/>
<evidence type="ECO:0000259" key="5">
    <source>
        <dbReference type="Pfam" id="PF21036"/>
    </source>
</evidence>
<dbReference type="CDD" id="cd03784">
    <property type="entry name" value="GT1_Gtf-like"/>
    <property type="match status" value="1"/>
</dbReference>
<dbReference type="PANTHER" id="PTHR48050">
    <property type="entry name" value="STEROL 3-BETA-GLUCOSYLTRANSFERASE"/>
    <property type="match status" value="1"/>
</dbReference>
<dbReference type="InterPro" id="IPR048284">
    <property type="entry name" value="EryCIII-like_N"/>
</dbReference>
<dbReference type="PANTHER" id="PTHR48050:SF13">
    <property type="entry name" value="STEROL 3-BETA-GLUCOSYLTRANSFERASE UGT80A2"/>
    <property type="match status" value="1"/>
</dbReference>
<sequence length="393" mass="41487">MRVLITSWAWPTHYYPLVPLAWALRSAGHEVRVASQPGLAGVVTGSGMPFVPVGRDLDMEEAFRSFINPPAGPGATVRPAPGSARKTPRAIGMFAELADVMAEDTIALARDWRPDLVVTDPTAFVGALAAKAVDAPLVRFPWGADIMSEVAAMAGLSDVETEVLAPIAERFGLRDIRPREGLTLDHCPTGMQVANPAPHRQGIRYLPYNAYGVLPPALAAPTRPRVCVSWGTTIGRLDPTRSLMGQVITKIAASGVEVLAVVAAHQRHDLLASVPEGVIVAESAPLQHVLPGCSAVISHGGVGTILNGLLHGLPQLAVAPLLPDHRFNSRQLAASGAGRVLTAEEVADGTVVAALRDVLDTPGYRTAAEKLRGQIEEKPLPAEVVAILEQYAS</sequence>
<dbReference type="GO" id="GO:0016758">
    <property type="term" value="F:hexosyltransferase activity"/>
    <property type="evidence" value="ECO:0007669"/>
    <property type="project" value="UniProtKB-ARBA"/>
</dbReference>
<dbReference type="SUPFAM" id="SSF53756">
    <property type="entry name" value="UDP-Glycosyltransferase/glycogen phosphorylase"/>
    <property type="match status" value="1"/>
</dbReference>
<dbReference type="Pfam" id="PF21036">
    <property type="entry name" value="EryCIII-like_N"/>
    <property type="match status" value="1"/>
</dbReference>
<dbReference type="STRING" id="47866.GA0074694_5633"/>
<gene>
    <name evidence="6" type="ORF">GA0074694_5633</name>
</gene>
<keyword evidence="3 6" id="KW-0808">Transferase</keyword>
<protein>
    <submittedName>
        <fullName evidence="6">UDP:flavonoid glycosyltransferase YjiC, YdhE family</fullName>
    </submittedName>
</protein>
<keyword evidence="2" id="KW-0328">Glycosyltransferase</keyword>
<dbReference type="InterPro" id="IPR050426">
    <property type="entry name" value="Glycosyltransferase_28"/>
</dbReference>
<evidence type="ECO:0000259" key="4">
    <source>
        <dbReference type="Pfam" id="PF06722"/>
    </source>
</evidence>
<evidence type="ECO:0000313" key="6">
    <source>
        <dbReference type="EMBL" id="SCL30227.1"/>
    </source>
</evidence>
<dbReference type="RefSeq" id="WP_176738139.1">
    <property type="nucleotide sequence ID" value="NZ_FMHU01000002.1"/>
</dbReference>
<dbReference type="GO" id="GO:0008194">
    <property type="term" value="F:UDP-glycosyltransferase activity"/>
    <property type="evidence" value="ECO:0007669"/>
    <property type="project" value="InterPro"/>
</dbReference>
<organism evidence="6 7">
    <name type="scientific">Micromonospora inyonensis</name>
    <dbReference type="NCBI Taxonomy" id="47866"/>
    <lineage>
        <taxon>Bacteria</taxon>
        <taxon>Bacillati</taxon>
        <taxon>Actinomycetota</taxon>
        <taxon>Actinomycetes</taxon>
        <taxon>Micromonosporales</taxon>
        <taxon>Micromonosporaceae</taxon>
        <taxon>Micromonospora</taxon>
    </lineage>
</organism>
<dbReference type="Proteomes" id="UP000198906">
    <property type="component" value="Unassembled WGS sequence"/>
</dbReference>
<reference evidence="7" key="1">
    <citation type="submission" date="2016-06" db="EMBL/GenBank/DDBJ databases">
        <authorList>
            <person name="Varghese N."/>
        </authorList>
    </citation>
    <scope>NUCLEOTIDE SEQUENCE [LARGE SCALE GENOMIC DNA]</scope>
    <source>
        <strain evidence="7">DSM 46123</strain>
    </source>
</reference>
<proteinExistence type="inferred from homology"/>
<dbReference type="Gene3D" id="3.40.50.2000">
    <property type="entry name" value="Glycogen Phosphorylase B"/>
    <property type="match status" value="2"/>
</dbReference>
<evidence type="ECO:0000313" key="7">
    <source>
        <dbReference type="Proteomes" id="UP000198906"/>
    </source>
</evidence>